<sequence length="969" mass="107023">MFSKLMKGITEGFGSITDADKLKHEEIRYYYGDKRPNAVFSGPDKNIPLTSQTVTYMGREIATNAQVNRRESPLNDKFLLPNNALSKDLMSARQSACESLGGAKDQFEHLSNLAANVDPKSRLRCGWVYNNANPLAGRAAYGTIDGPFDTKATGTWMWNLQDAKKKLHIYICSGAKDCEDLSNDLYKGRCGFCKSSKKIIPINGGIAAYPYDGNYACASSNVISSSESCPKPPPPPPPGSPAAKAYQEARKPCDPLYGGRLPRDCLILKAKQVGCADDGALVTALKEASDTNYLDTLKDAASYTLYQQRAAVGLSETALNTGKMTVSDALNEFKNLYDSASSSANLGLKAAASDLCFNKGSLEEFDFCTEILPTTQGPFSLDCLQKAFKRAGGQETGSMYPAANTKQFWGGKNVWQDVLNEVEQMKSLTTSTDRSIQQEAIDKFYGIPLEDKSIPFLGNINNVEIFWFTPDNDIKNATTTFSTTFLGRRIRSQIPLLTGSSALPGANKSGSFVYFGQIVVPNDIKVKMRYTGDSGFIFSKNQPMSNIYTGFAKDEKDKEFASYQATFGDPNSQLKTTDSWMFNSNEVNIITGYYLGNGTNFRLEYMQDSNIPSECKCYGKPSSDNGRIRVYTQDECKNGLNGNWYSNGECIKAGGGSWSSTCAGLNAQNPCANDWSLYPPNMLYLIQDPYAPMISFEVRQNFQKYNCDYPLCDKRLGSHKMKWQIYGGMGPTPNYVGSSKDTSLFPLKKSFLQFRNSAGIVSLFLMKMYSFMTMTFMIRFRTLPGVGVKASPIMIWSSYPTMDAPSIYITGLTTTTARVDVGSLWNTGTTNSMNAYGSIAPPMTTSGPVIEVNQTYLITLNAIRTNEGDVKTLNALKVGAARVSDLQKNPNSMQYSQPLVWPNKNNLDDPNSTTAGYMLIRSDGGFIQRNWSVDFDLFHIQMYDYMLDGENMKHAAKGDWAIMPPNIYT</sequence>
<reference evidence="2" key="1">
    <citation type="journal article" date="2020" name="Nature">
        <title>Giant virus diversity and host interactions through global metagenomics.</title>
        <authorList>
            <person name="Schulz F."/>
            <person name="Roux S."/>
            <person name="Paez-Espino D."/>
            <person name="Jungbluth S."/>
            <person name="Walsh D.A."/>
            <person name="Denef V.J."/>
            <person name="McMahon K.D."/>
            <person name="Konstantinidis K.T."/>
            <person name="Eloe-Fadrosh E.A."/>
            <person name="Kyrpides N.C."/>
            <person name="Woyke T."/>
        </authorList>
    </citation>
    <scope>NUCLEOTIDE SEQUENCE</scope>
    <source>
        <strain evidence="2">GVMAG-S-1101171-110</strain>
    </source>
</reference>
<dbReference type="AlphaFoldDB" id="A0A6C0K802"/>
<feature type="region of interest" description="Disordered" evidence="1">
    <location>
        <begin position="226"/>
        <end position="245"/>
    </location>
</feature>
<proteinExistence type="predicted"/>
<protein>
    <submittedName>
        <fullName evidence="2">Uncharacterized protein</fullName>
    </submittedName>
</protein>
<name>A0A6C0K802_9ZZZZ</name>
<evidence type="ECO:0000256" key="1">
    <source>
        <dbReference type="SAM" id="MobiDB-lite"/>
    </source>
</evidence>
<accession>A0A6C0K802</accession>
<dbReference type="EMBL" id="MN740799">
    <property type="protein sequence ID" value="QHU12398.1"/>
    <property type="molecule type" value="Genomic_DNA"/>
</dbReference>
<evidence type="ECO:0000313" key="2">
    <source>
        <dbReference type="EMBL" id="QHU12398.1"/>
    </source>
</evidence>
<organism evidence="2">
    <name type="scientific">viral metagenome</name>
    <dbReference type="NCBI Taxonomy" id="1070528"/>
    <lineage>
        <taxon>unclassified sequences</taxon>
        <taxon>metagenomes</taxon>
        <taxon>organismal metagenomes</taxon>
    </lineage>
</organism>
<feature type="compositionally biased region" description="Pro residues" evidence="1">
    <location>
        <begin position="230"/>
        <end position="240"/>
    </location>
</feature>